<gene>
    <name evidence="1" type="ORF">VNO77_43043</name>
</gene>
<evidence type="ECO:0000313" key="1">
    <source>
        <dbReference type="EMBL" id="KAK7305143.1"/>
    </source>
</evidence>
<dbReference type="Proteomes" id="UP001367508">
    <property type="component" value="Unassembled WGS sequence"/>
</dbReference>
<comment type="caution">
    <text evidence="1">The sequence shown here is derived from an EMBL/GenBank/DDBJ whole genome shotgun (WGS) entry which is preliminary data.</text>
</comment>
<protein>
    <submittedName>
        <fullName evidence="1">Uncharacterized protein</fullName>
    </submittedName>
</protein>
<dbReference type="EMBL" id="JAYMYQ010000011">
    <property type="protein sequence ID" value="KAK7305143.1"/>
    <property type="molecule type" value="Genomic_DNA"/>
</dbReference>
<evidence type="ECO:0000313" key="2">
    <source>
        <dbReference type="Proteomes" id="UP001367508"/>
    </source>
</evidence>
<reference evidence="1 2" key="1">
    <citation type="submission" date="2024-01" db="EMBL/GenBank/DDBJ databases">
        <title>The genomes of 5 underutilized Papilionoideae crops provide insights into root nodulation and disease resistanc.</title>
        <authorList>
            <person name="Jiang F."/>
        </authorList>
    </citation>
    <scope>NUCLEOTIDE SEQUENCE [LARGE SCALE GENOMIC DNA]</scope>
    <source>
        <strain evidence="1">LVBAO_FW01</strain>
        <tissue evidence="1">Leaves</tissue>
    </source>
</reference>
<keyword evidence="2" id="KW-1185">Reference proteome</keyword>
<proteinExistence type="predicted"/>
<sequence length="102" mass="11653">MEKASGMQREEEEAFFVVFPLGIGGGLNLTHGHFSIKSAYRYLVHEKVEEKENQRSVMPPTEIITENILEVSKKLHECVFLDTYRSTVQVLPTSKTKRENGL</sequence>
<organism evidence="1 2">
    <name type="scientific">Canavalia gladiata</name>
    <name type="common">Sword bean</name>
    <name type="synonym">Dolichos gladiatus</name>
    <dbReference type="NCBI Taxonomy" id="3824"/>
    <lineage>
        <taxon>Eukaryota</taxon>
        <taxon>Viridiplantae</taxon>
        <taxon>Streptophyta</taxon>
        <taxon>Embryophyta</taxon>
        <taxon>Tracheophyta</taxon>
        <taxon>Spermatophyta</taxon>
        <taxon>Magnoliopsida</taxon>
        <taxon>eudicotyledons</taxon>
        <taxon>Gunneridae</taxon>
        <taxon>Pentapetalae</taxon>
        <taxon>rosids</taxon>
        <taxon>fabids</taxon>
        <taxon>Fabales</taxon>
        <taxon>Fabaceae</taxon>
        <taxon>Papilionoideae</taxon>
        <taxon>50 kb inversion clade</taxon>
        <taxon>NPAAA clade</taxon>
        <taxon>indigoferoid/millettioid clade</taxon>
        <taxon>Phaseoleae</taxon>
        <taxon>Canavalia</taxon>
    </lineage>
</organism>
<dbReference type="AlphaFoldDB" id="A0AAN9JVS6"/>
<name>A0AAN9JVS6_CANGL</name>
<accession>A0AAN9JVS6</accession>